<dbReference type="InterPro" id="IPR050615">
    <property type="entry name" value="ATP-dep_DNA_Helicase"/>
</dbReference>
<dbReference type="GO" id="GO:0003677">
    <property type="term" value="F:DNA binding"/>
    <property type="evidence" value="ECO:0007669"/>
    <property type="project" value="InterPro"/>
</dbReference>
<keyword evidence="4" id="KW-0067">ATP-binding</keyword>
<protein>
    <submittedName>
        <fullName evidence="8">Type III restriction enzyme, res subunit</fullName>
    </submittedName>
</protein>
<dbReference type="PATRIC" id="fig|1033806.12.peg.2789"/>
<dbReference type="EMBL" id="HF571521">
    <property type="protein sequence ID" value="CCQ34904.1"/>
    <property type="molecule type" value="Genomic_DNA"/>
</dbReference>
<dbReference type="PANTHER" id="PTHR11274:SF0">
    <property type="entry name" value="GENERAL TRANSCRIPTION AND DNA REPAIR FACTOR IIH HELICASE SUBUNIT XPB"/>
    <property type="match status" value="1"/>
</dbReference>
<name>F7PQS5_9EURY</name>
<dbReference type="GO" id="GO:0005524">
    <property type="term" value="F:ATP binding"/>
    <property type="evidence" value="ECO:0007669"/>
    <property type="project" value="UniProtKB-KW"/>
</dbReference>
<gene>
    <name evidence="8" type="ORF">HTIA_p2802</name>
</gene>
<dbReference type="Proteomes" id="UP000015381">
    <property type="component" value="Plasmid pHTIA"/>
</dbReference>
<dbReference type="InterPro" id="IPR006935">
    <property type="entry name" value="Helicase/UvrB_N"/>
</dbReference>
<dbReference type="InterPro" id="IPR014001">
    <property type="entry name" value="Helicase_ATP-bd"/>
</dbReference>
<organism evidence="8 9">
    <name type="scientific">Halorhabdus tiamatea SARL4B</name>
    <dbReference type="NCBI Taxonomy" id="1033806"/>
    <lineage>
        <taxon>Archaea</taxon>
        <taxon>Methanobacteriati</taxon>
        <taxon>Methanobacteriota</taxon>
        <taxon>Stenosarchaea group</taxon>
        <taxon>Halobacteria</taxon>
        <taxon>Halobacteriales</taxon>
        <taxon>Haloarculaceae</taxon>
        <taxon>Halorhabdus</taxon>
    </lineage>
</organism>
<reference evidence="8 9" key="1">
    <citation type="journal article" date="2014" name="Environ. Microbiol.">
        <title>Halorhabdus tiamatea: proteogenomics and glycosidase activity measurements identify the first cultivated euryarchaeon from a deep-sea anoxic brine lake as potential polysaccharide degrader.</title>
        <authorList>
            <person name="Werner J."/>
            <person name="Ferrer M."/>
            <person name="Michel G."/>
            <person name="Mann A.J."/>
            <person name="Huang S."/>
            <person name="Juarez S."/>
            <person name="Ciordia S."/>
            <person name="Albar J.P."/>
            <person name="Alcaide M."/>
            <person name="La Cono V."/>
            <person name="Yakimov M.M."/>
            <person name="Antunes A."/>
            <person name="Taborda M."/>
            <person name="Da Costa M.S."/>
            <person name="Amann R.I."/>
            <person name="Gloeckner F.O."/>
            <person name="Golyshina O.V."/>
            <person name="Golyshin P.N."/>
            <person name="Teeling H."/>
        </authorList>
    </citation>
    <scope>NUCLEOTIDE SEQUENCE [LARGE SCALE GENOMIC DNA]</scope>
    <source>
        <strain evidence="9">SARL4B</strain>
        <plasmid evidence="8">pHTIA</plasmid>
    </source>
</reference>
<dbReference type="Pfam" id="PF04851">
    <property type="entry name" value="ResIII"/>
    <property type="match status" value="1"/>
</dbReference>
<evidence type="ECO:0000256" key="3">
    <source>
        <dbReference type="ARBA" id="ARBA00022806"/>
    </source>
</evidence>
<dbReference type="InterPro" id="IPR027417">
    <property type="entry name" value="P-loop_NTPase"/>
</dbReference>
<evidence type="ECO:0000256" key="4">
    <source>
        <dbReference type="ARBA" id="ARBA00022840"/>
    </source>
</evidence>
<dbReference type="PROSITE" id="PS51192">
    <property type="entry name" value="HELICASE_ATP_BIND_1"/>
    <property type="match status" value="1"/>
</dbReference>
<dbReference type="KEGG" id="hti:HTIA_p2802"/>
<evidence type="ECO:0000313" key="9">
    <source>
        <dbReference type="Proteomes" id="UP000015381"/>
    </source>
</evidence>
<evidence type="ECO:0000256" key="5">
    <source>
        <dbReference type="SAM" id="MobiDB-lite"/>
    </source>
</evidence>
<dbReference type="GO" id="GO:0016787">
    <property type="term" value="F:hydrolase activity"/>
    <property type="evidence" value="ECO:0007669"/>
    <property type="project" value="UniProtKB-KW"/>
</dbReference>
<geneLocation type="plasmid" evidence="8 9">
    <name>pHTIA</name>
</geneLocation>
<evidence type="ECO:0000313" key="8">
    <source>
        <dbReference type="EMBL" id="CCQ34904.1"/>
    </source>
</evidence>
<accession>F7PQS5</accession>
<keyword evidence="1" id="KW-0547">Nucleotide-binding</keyword>
<dbReference type="SMART" id="SM00490">
    <property type="entry name" value="HELICc"/>
    <property type="match status" value="1"/>
</dbReference>
<sequence>MARRFPPPLFGVERTKVRSETFVELAIDSDGELSKSQFVEQAREQLQKPNDGGCYSAAYMQRIVSTYVQLGILRQQADGTITVWQFGRDWHNGGIDFETFLWYAIKRAWVIEGGFPEGIDGLRAIHRILVYSDRPLDSGEIEQRLVNEYDYEFNDQKSRGFPTLLTNLGAARKTDDGYVATDPTDRWRDRFRNADLLPTFERWLKQEGAHIEPPSNTVKRDLAKYYIYRESGGHGRHRQLFDTFRRDYLKTTAYENDVSQPTIRRAEKYIEAENKRGQLRDQICEQFPSFTGDSLAGLSTSVLERIASADDEADAYRIKSSAGAGLSRADFERWAGMDGTTYSFPTDFELYDWQQEAAQQWFDPPKGTESREPEQGIARVVTGAGKTVMALEVIRRWLDEHPKGVVTILVPTKVLMRQWLEELVEKLNVPADDVGWAGSGHKDRFEDDFRVLVSIVNSAVKDDFLRDTLAVANAENHLLVADECHRYSGETFSNVFEYPRTASLGLSATPLSDPGDEERSESDELLLSELGEIYYELSYDEGISRNLIPEFKVRYVGFELTDAERTTYNRLSENVSDAVSDIETRYGNQIYDLNGNFAHKLQTIADSIDGPTPAISDFFRYTQERRELVADAIGRQAISLSLLRQTVTESKKAIVFQERIKQLERMVASAELRGKNYRTGDVATEYGDRQQLYEQYPGLKKADQALEDLFFDPSYRPVMYHSGHRRNAWNDFAVDWFDDDGFANVMLSVKALIEGVDVPSADVGIVRVSSGSVRQRIQTLGRVLRTGGDPSNTSELFVLYARNTVDEKIFRDYDWDKQLSTADVTHLTWDPAGDWEAGDWDPETPFWKCVRKATEEELPDPNTQRPVPDTADLSVGGSYPGPRDGYRFSVDADGQPFEKSADGRRYIRHETVEDIASIVYERKGGGTVIVNDANHALMMEDGKAVFLGVINPNEFEYTSADADSVLGTVDDTELDELL</sequence>
<evidence type="ECO:0000256" key="2">
    <source>
        <dbReference type="ARBA" id="ARBA00022801"/>
    </source>
</evidence>
<dbReference type="GO" id="GO:0140097">
    <property type="term" value="F:catalytic activity, acting on DNA"/>
    <property type="evidence" value="ECO:0007669"/>
    <property type="project" value="UniProtKB-ARBA"/>
</dbReference>
<dbReference type="SMART" id="SM00487">
    <property type="entry name" value="DEXDc"/>
    <property type="match status" value="1"/>
</dbReference>
<keyword evidence="8" id="KW-0614">Plasmid</keyword>
<dbReference type="AlphaFoldDB" id="F7PQS5"/>
<feature type="domain" description="Helicase C-terminal" evidence="7">
    <location>
        <begin position="642"/>
        <end position="825"/>
    </location>
</feature>
<keyword evidence="3" id="KW-0347">Helicase</keyword>
<dbReference type="PANTHER" id="PTHR11274">
    <property type="entry name" value="RAD25/XP-B DNA REPAIR HELICASE"/>
    <property type="match status" value="1"/>
</dbReference>
<proteinExistence type="predicted"/>
<evidence type="ECO:0000256" key="1">
    <source>
        <dbReference type="ARBA" id="ARBA00022741"/>
    </source>
</evidence>
<keyword evidence="9" id="KW-1185">Reference proteome</keyword>
<dbReference type="HOGENOM" id="CLU_303980_0_0_2"/>
<keyword evidence="2" id="KW-0378">Hydrolase</keyword>
<dbReference type="PROSITE" id="PS51194">
    <property type="entry name" value="HELICASE_CTER"/>
    <property type="match status" value="1"/>
</dbReference>
<dbReference type="GO" id="GO:0004386">
    <property type="term" value="F:helicase activity"/>
    <property type="evidence" value="ECO:0007669"/>
    <property type="project" value="UniProtKB-KW"/>
</dbReference>
<dbReference type="Gene3D" id="3.40.50.300">
    <property type="entry name" value="P-loop containing nucleotide triphosphate hydrolases"/>
    <property type="match status" value="2"/>
</dbReference>
<dbReference type="InterPro" id="IPR001650">
    <property type="entry name" value="Helicase_C-like"/>
</dbReference>
<evidence type="ECO:0000259" key="7">
    <source>
        <dbReference type="PROSITE" id="PS51194"/>
    </source>
</evidence>
<feature type="domain" description="Helicase ATP-binding" evidence="6">
    <location>
        <begin position="367"/>
        <end position="528"/>
    </location>
</feature>
<dbReference type="SUPFAM" id="SSF52540">
    <property type="entry name" value="P-loop containing nucleoside triphosphate hydrolases"/>
    <property type="match status" value="2"/>
</dbReference>
<feature type="region of interest" description="Disordered" evidence="5">
    <location>
        <begin position="855"/>
        <end position="875"/>
    </location>
</feature>
<evidence type="ECO:0000259" key="6">
    <source>
        <dbReference type="PROSITE" id="PS51192"/>
    </source>
</evidence>